<name>A0A2W1JN42_9CYAN</name>
<dbReference type="InterPro" id="IPR056636">
    <property type="entry name" value="DUF7734"/>
</dbReference>
<evidence type="ECO:0000313" key="3">
    <source>
        <dbReference type="Proteomes" id="UP000248857"/>
    </source>
</evidence>
<keyword evidence="3" id="KW-1185">Reference proteome</keyword>
<gene>
    <name evidence="2" type="ORF">C1752_06184</name>
</gene>
<evidence type="ECO:0000313" key="2">
    <source>
        <dbReference type="EMBL" id="PZD71564.1"/>
    </source>
</evidence>
<dbReference type="RefSeq" id="WP_110987982.1">
    <property type="nucleotide sequence ID" value="NZ_CAWNWM010000016.1"/>
</dbReference>
<dbReference type="PANTHER" id="PTHR36729">
    <property type="entry name" value="EXPRESSED PROTEIN"/>
    <property type="match status" value="1"/>
</dbReference>
<feature type="domain" description="DUF7734" evidence="1">
    <location>
        <begin position="7"/>
        <end position="93"/>
    </location>
</feature>
<dbReference type="AlphaFoldDB" id="A0A2W1JN42"/>
<organism evidence="2 3">
    <name type="scientific">Acaryochloris thomasi RCC1774</name>
    <dbReference type="NCBI Taxonomy" id="1764569"/>
    <lineage>
        <taxon>Bacteria</taxon>
        <taxon>Bacillati</taxon>
        <taxon>Cyanobacteriota</taxon>
        <taxon>Cyanophyceae</taxon>
        <taxon>Acaryochloridales</taxon>
        <taxon>Acaryochloridaceae</taxon>
        <taxon>Acaryochloris</taxon>
        <taxon>Acaryochloris thomasi</taxon>
    </lineage>
</organism>
<proteinExistence type="predicted"/>
<dbReference type="PANTHER" id="PTHR36729:SF2">
    <property type="entry name" value="EXPRESSED PROTEIN"/>
    <property type="match status" value="1"/>
</dbReference>
<reference evidence="2 3" key="1">
    <citation type="journal article" date="2018" name="Sci. Rep.">
        <title>A novel species of the marine cyanobacterium Acaryochloris with a unique pigment content and lifestyle.</title>
        <authorList>
            <person name="Partensky F."/>
            <person name="Six C."/>
            <person name="Ratin M."/>
            <person name="Garczarek L."/>
            <person name="Vaulot D."/>
            <person name="Probert I."/>
            <person name="Calteau A."/>
            <person name="Gourvil P."/>
            <person name="Marie D."/>
            <person name="Grebert T."/>
            <person name="Bouchier C."/>
            <person name="Le Panse S."/>
            <person name="Gachenot M."/>
            <person name="Rodriguez F."/>
            <person name="Garrido J.L."/>
        </authorList>
    </citation>
    <scope>NUCLEOTIDE SEQUENCE [LARGE SCALE GENOMIC DNA]</scope>
    <source>
        <strain evidence="2 3">RCC1774</strain>
    </source>
</reference>
<comment type="caution">
    <text evidence="2">The sequence shown here is derived from an EMBL/GenBank/DDBJ whole genome shotgun (WGS) entry which is preliminary data.</text>
</comment>
<accession>A0A2W1JN42</accession>
<sequence length="98" mass="11094">MQSPGYRLEQYTLQHLQEVLLVQVESEGQRDEVVIFKGYSSSLTSPTNFDPDMPVLPEQARILTVDRLMGPYNPAEPQYLQRGLSWPEMQAVLAAEGL</sequence>
<dbReference type="OrthoDB" id="463229at2"/>
<dbReference type="Pfam" id="PF24869">
    <property type="entry name" value="DUF7734"/>
    <property type="match status" value="1"/>
</dbReference>
<dbReference type="EMBL" id="PQWO01000016">
    <property type="protein sequence ID" value="PZD71564.1"/>
    <property type="molecule type" value="Genomic_DNA"/>
</dbReference>
<protein>
    <recommendedName>
        <fullName evidence="1">DUF7734 domain-containing protein</fullName>
    </recommendedName>
</protein>
<evidence type="ECO:0000259" key="1">
    <source>
        <dbReference type="Pfam" id="PF24869"/>
    </source>
</evidence>
<dbReference type="Proteomes" id="UP000248857">
    <property type="component" value="Unassembled WGS sequence"/>
</dbReference>